<dbReference type="InParanoid" id="A0A136ITT4"/>
<keyword evidence="1" id="KW-1133">Transmembrane helix</keyword>
<keyword evidence="1" id="KW-0812">Transmembrane</keyword>
<keyword evidence="1" id="KW-0472">Membrane</keyword>
<gene>
    <name evidence="2" type="ORF">Micbo1qcDRAFT_166422</name>
</gene>
<dbReference type="Proteomes" id="UP000070501">
    <property type="component" value="Unassembled WGS sequence"/>
</dbReference>
<feature type="transmembrane region" description="Helical" evidence="1">
    <location>
        <begin position="14"/>
        <end position="34"/>
    </location>
</feature>
<reference evidence="3" key="1">
    <citation type="submission" date="2016-02" db="EMBL/GenBank/DDBJ databases">
        <title>Draft genome sequence of Microdochium bolleyi, a fungal endophyte of beachgrass.</title>
        <authorList>
            <consortium name="DOE Joint Genome Institute"/>
            <person name="David A.S."/>
            <person name="May G."/>
            <person name="Haridas S."/>
            <person name="Lim J."/>
            <person name="Wang M."/>
            <person name="Labutti K."/>
            <person name="Lipzen A."/>
            <person name="Barry K."/>
            <person name="Grigoriev I.V."/>
        </authorList>
    </citation>
    <scope>NUCLEOTIDE SEQUENCE [LARGE SCALE GENOMIC DNA]</scope>
    <source>
        <strain evidence="3">J235TASD1</strain>
    </source>
</reference>
<protein>
    <recommendedName>
        <fullName evidence="4">Alpha/Beta hydrolase protein</fullName>
    </recommendedName>
</protein>
<dbReference type="SUPFAM" id="SSF53474">
    <property type="entry name" value="alpha/beta-Hydrolases"/>
    <property type="match status" value="1"/>
</dbReference>
<keyword evidence="3" id="KW-1185">Reference proteome</keyword>
<evidence type="ECO:0000256" key="1">
    <source>
        <dbReference type="SAM" id="Phobius"/>
    </source>
</evidence>
<proteinExistence type="predicted"/>
<organism evidence="2 3">
    <name type="scientific">Microdochium bolleyi</name>
    <dbReference type="NCBI Taxonomy" id="196109"/>
    <lineage>
        <taxon>Eukaryota</taxon>
        <taxon>Fungi</taxon>
        <taxon>Dikarya</taxon>
        <taxon>Ascomycota</taxon>
        <taxon>Pezizomycotina</taxon>
        <taxon>Sordariomycetes</taxon>
        <taxon>Xylariomycetidae</taxon>
        <taxon>Xylariales</taxon>
        <taxon>Microdochiaceae</taxon>
        <taxon>Microdochium</taxon>
    </lineage>
</organism>
<dbReference type="InterPro" id="IPR008547">
    <property type="entry name" value="DUF829_TMEM53"/>
</dbReference>
<dbReference type="Pfam" id="PF05705">
    <property type="entry name" value="DUF829"/>
    <property type="match status" value="1"/>
</dbReference>
<evidence type="ECO:0008006" key="4">
    <source>
        <dbReference type="Google" id="ProtNLM"/>
    </source>
</evidence>
<dbReference type="EMBL" id="KQ964258">
    <property type="protein sequence ID" value="KXJ88370.1"/>
    <property type="molecule type" value="Genomic_DNA"/>
</dbReference>
<evidence type="ECO:0000313" key="2">
    <source>
        <dbReference type="EMBL" id="KXJ88370.1"/>
    </source>
</evidence>
<name>A0A136ITT4_9PEZI</name>
<dbReference type="OrthoDB" id="77878at2759"/>
<sequence length="125" mass="14354">MAIGMSARFPWPYAVTYGLCYAFLWLMKGFEWIMRRHHAGAYSRAAVNAPGDIIAVPARRLYLYSQADDIILARDIEVHAAQAKELGFGVDLEEFDGSEHVGHMRRHPEQYWRAVTESWQQAGKR</sequence>
<dbReference type="AlphaFoldDB" id="A0A136ITT4"/>
<accession>A0A136ITT4</accession>
<evidence type="ECO:0000313" key="3">
    <source>
        <dbReference type="Proteomes" id="UP000070501"/>
    </source>
</evidence>
<dbReference type="InterPro" id="IPR029058">
    <property type="entry name" value="AB_hydrolase_fold"/>
</dbReference>
<dbReference type="PANTHER" id="PTHR12265:SF14">
    <property type="entry name" value="INDOLE-DITERPENE BIOSYNTHESIS PROTEIN PAXU"/>
    <property type="match status" value="1"/>
</dbReference>
<dbReference type="PANTHER" id="PTHR12265">
    <property type="entry name" value="TRANSMEMBRANE PROTEIN 53"/>
    <property type="match status" value="1"/>
</dbReference>